<keyword evidence="8" id="KW-1185">Reference proteome</keyword>
<protein>
    <submittedName>
        <fullName evidence="7">O-antigen/teichoic acid export membrane protein</fullName>
    </submittedName>
</protein>
<feature type="transmembrane region" description="Helical" evidence="6">
    <location>
        <begin position="245"/>
        <end position="274"/>
    </location>
</feature>
<dbReference type="EMBL" id="PVTH01000001">
    <property type="protein sequence ID" value="PRY55326.1"/>
    <property type="molecule type" value="Genomic_DNA"/>
</dbReference>
<dbReference type="RefSeq" id="WP_106290654.1">
    <property type="nucleotide sequence ID" value="NZ_PVTH01000001.1"/>
</dbReference>
<evidence type="ECO:0000256" key="5">
    <source>
        <dbReference type="ARBA" id="ARBA00023136"/>
    </source>
</evidence>
<sequence>MNKVASLYNAVFKEQNRTSVVIRQALYSFLLKGVSVIISFVYVPLLLNYLDSEKYGIWLTLVTVTNWVTLFDIGLGNGLRNKLTEALADRDLKLGRTYISTTYALLGIITLALLLAFNAVNQFIPWNSFLNSKLIAPQELLVVTSIAFSGTILRFFFQLIGVIFLAHQQSSMNDLINTVSSFCSLIGVALVSLLMPPGNLILLSAIITLTPVLVYLTFTVISFTTRFKELQPSISQVRLSYSKPLFLLSSQFFIVQVTALIIYASANVLVANLFNPSEVILYNIAFTIFNATIMVMTLCLSPIWSSVTEAYALRDFDYLKKMLRRLNYLSVLFSLGVLLLLAISNPLYHIWLKGKVEIPFTISLAMALYAIIYMFQAPYSAFINGMGKVRFTSFLAMPGIIVYLLGAIFISRYLNSSAGVITGITLSSLIGLVIQRIQVSKLLNNRAKGIWAA</sequence>
<comment type="subcellular location">
    <subcellularLocation>
        <location evidence="1">Cell membrane</location>
        <topology evidence="1">Multi-pass membrane protein</topology>
    </subcellularLocation>
</comment>
<evidence type="ECO:0000256" key="2">
    <source>
        <dbReference type="ARBA" id="ARBA00022475"/>
    </source>
</evidence>
<keyword evidence="4 6" id="KW-1133">Transmembrane helix</keyword>
<evidence type="ECO:0000256" key="3">
    <source>
        <dbReference type="ARBA" id="ARBA00022692"/>
    </source>
</evidence>
<accession>A0A2T0UBL1</accession>
<feature type="transmembrane region" description="Helical" evidence="6">
    <location>
        <begin position="175"/>
        <end position="195"/>
    </location>
</feature>
<feature type="transmembrane region" description="Helical" evidence="6">
    <location>
        <begin position="97"/>
        <end position="120"/>
    </location>
</feature>
<feature type="transmembrane region" description="Helical" evidence="6">
    <location>
        <begin position="360"/>
        <end position="379"/>
    </location>
</feature>
<feature type="transmembrane region" description="Helical" evidence="6">
    <location>
        <begin position="140"/>
        <end position="166"/>
    </location>
</feature>
<feature type="transmembrane region" description="Helical" evidence="6">
    <location>
        <begin position="391"/>
        <end position="410"/>
    </location>
</feature>
<feature type="transmembrane region" description="Helical" evidence="6">
    <location>
        <begin position="326"/>
        <end position="348"/>
    </location>
</feature>
<feature type="transmembrane region" description="Helical" evidence="6">
    <location>
        <begin position="201"/>
        <end position="224"/>
    </location>
</feature>
<gene>
    <name evidence="7" type="ORF">B0I27_101295</name>
</gene>
<evidence type="ECO:0000256" key="6">
    <source>
        <dbReference type="SAM" id="Phobius"/>
    </source>
</evidence>
<dbReference type="PANTHER" id="PTHR30250">
    <property type="entry name" value="PST FAMILY PREDICTED COLANIC ACID TRANSPORTER"/>
    <property type="match status" value="1"/>
</dbReference>
<comment type="caution">
    <text evidence="7">The sequence shown here is derived from an EMBL/GenBank/DDBJ whole genome shotgun (WGS) entry which is preliminary data.</text>
</comment>
<feature type="transmembrane region" description="Helical" evidence="6">
    <location>
        <begin position="416"/>
        <end position="434"/>
    </location>
</feature>
<name>A0A2T0UBL1_9SPHI</name>
<dbReference type="Proteomes" id="UP000238034">
    <property type="component" value="Unassembled WGS sequence"/>
</dbReference>
<dbReference type="Pfam" id="PF01943">
    <property type="entry name" value="Polysacc_synt"/>
    <property type="match status" value="1"/>
</dbReference>
<evidence type="ECO:0000256" key="4">
    <source>
        <dbReference type="ARBA" id="ARBA00022989"/>
    </source>
</evidence>
<dbReference type="InterPro" id="IPR050833">
    <property type="entry name" value="Poly_Biosynth_Transport"/>
</dbReference>
<proteinExistence type="predicted"/>
<feature type="transmembrane region" description="Helical" evidence="6">
    <location>
        <begin position="280"/>
        <end position="305"/>
    </location>
</feature>
<organism evidence="7 8">
    <name type="scientific">Arcticibacter pallidicorallinus</name>
    <dbReference type="NCBI Taxonomy" id="1259464"/>
    <lineage>
        <taxon>Bacteria</taxon>
        <taxon>Pseudomonadati</taxon>
        <taxon>Bacteroidota</taxon>
        <taxon>Sphingobacteriia</taxon>
        <taxon>Sphingobacteriales</taxon>
        <taxon>Sphingobacteriaceae</taxon>
        <taxon>Arcticibacter</taxon>
    </lineage>
</organism>
<feature type="transmembrane region" description="Helical" evidence="6">
    <location>
        <begin position="55"/>
        <end position="76"/>
    </location>
</feature>
<dbReference type="PANTHER" id="PTHR30250:SF11">
    <property type="entry name" value="O-ANTIGEN TRANSPORTER-RELATED"/>
    <property type="match status" value="1"/>
</dbReference>
<dbReference type="AlphaFoldDB" id="A0A2T0UBL1"/>
<feature type="transmembrane region" description="Helical" evidence="6">
    <location>
        <begin position="21"/>
        <end position="43"/>
    </location>
</feature>
<dbReference type="InterPro" id="IPR002797">
    <property type="entry name" value="Polysacc_synth"/>
</dbReference>
<keyword evidence="3 6" id="KW-0812">Transmembrane</keyword>
<keyword evidence="5 6" id="KW-0472">Membrane</keyword>
<reference evidence="7 8" key="1">
    <citation type="submission" date="2018-03" db="EMBL/GenBank/DDBJ databases">
        <title>Genomic Encyclopedia of Type Strains, Phase III (KMG-III): the genomes of soil and plant-associated and newly described type strains.</title>
        <authorList>
            <person name="Whitman W."/>
        </authorList>
    </citation>
    <scope>NUCLEOTIDE SEQUENCE [LARGE SCALE GENOMIC DNA]</scope>
    <source>
        <strain evidence="7 8">CGMCC 1.9313</strain>
    </source>
</reference>
<dbReference type="OrthoDB" id="512217at2"/>
<evidence type="ECO:0000313" key="8">
    <source>
        <dbReference type="Proteomes" id="UP000238034"/>
    </source>
</evidence>
<keyword evidence="2" id="KW-1003">Cell membrane</keyword>
<evidence type="ECO:0000313" key="7">
    <source>
        <dbReference type="EMBL" id="PRY55326.1"/>
    </source>
</evidence>
<evidence type="ECO:0000256" key="1">
    <source>
        <dbReference type="ARBA" id="ARBA00004651"/>
    </source>
</evidence>
<dbReference type="GO" id="GO:0005886">
    <property type="term" value="C:plasma membrane"/>
    <property type="evidence" value="ECO:0007669"/>
    <property type="project" value="UniProtKB-SubCell"/>
</dbReference>